<dbReference type="InterPro" id="IPR036097">
    <property type="entry name" value="HisK_dim/P_sf"/>
</dbReference>
<evidence type="ECO:0000256" key="4">
    <source>
        <dbReference type="ARBA" id="ARBA00022553"/>
    </source>
</evidence>
<feature type="coiled-coil region" evidence="8">
    <location>
        <begin position="259"/>
        <end position="286"/>
    </location>
</feature>
<dbReference type="Gene3D" id="3.30.450.20">
    <property type="entry name" value="PAS domain"/>
    <property type="match status" value="2"/>
</dbReference>
<name>A0A6J4RWU1_9ACTN</name>
<dbReference type="InterPro" id="IPR003661">
    <property type="entry name" value="HisK_dim/P_dom"/>
</dbReference>
<dbReference type="InterPro" id="IPR003594">
    <property type="entry name" value="HATPase_dom"/>
</dbReference>
<dbReference type="Gene3D" id="1.10.287.130">
    <property type="match status" value="1"/>
</dbReference>
<dbReference type="GO" id="GO:0000155">
    <property type="term" value="F:phosphorelay sensor kinase activity"/>
    <property type="evidence" value="ECO:0007669"/>
    <property type="project" value="InterPro"/>
</dbReference>
<accession>A0A6J4RWU1</accession>
<dbReference type="SMART" id="SM00387">
    <property type="entry name" value="HATPase_c"/>
    <property type="match status" value="1"/>
</dbReference>
<dbReference type="SUPFAM" id="SSF55874">
    <property type="entry name" value="ATPase domain of HSP90 chaperone/DNA topoisomerase II/histidine kinase"/>
    <property type="match status" value="1"/>
</dbReference>
<dbReference type="SMART" id="SM00388">
    <property type="entry name" value="HisKA"/>
    <property type="match status" value="1"/>
</dbReference>
<evidence type="ECO:0000259" key="9">
    <source>
        <dbReference type="PROSITE" id="PS50109"/>
    </source>
</evidence>
<keyword evidence="5" id="KW-0808">Transferase</keyword>
<comment type="catalytic activity">
    <reaction evidence="1">
        <text>ATP + protein L-histidine = ADP + protein N-phospho-L-histidine.</text>
        <dbReference type="EC" id="2.7.13.3"/>
    </reaction>
</comment>
<dbReference type="InterPro" id="IPR000014">
    <property type="entry name" value="PAS"/>
</dbReference>
<protein>
    <recommendedName>
        <fullName evidence="3">histidine kinase</fullName>
        <ecNumber evidence="3">2.7.13.3</ecNumber>
    </recommendedName>
</protein>
<keyword evidence="7" id="KW-0902">Two-component regulatory system</keyword>
<dbReference type="PROSITE" id="PS50112">
    <property type="entry name" value="PAS"/>
    <property type="match status" value="2"/>
</dbReference>
<dbReference type="InterPro" id="IPR001610">
    <property type="entry name" value="PAC"/>
</dbReference>
<evidence type="ECO:0000256" key="1">
    <source>
        <dbReference type="ARBA" id="ARBA00000085"/>
    </source>
</evidence>
<dbReference type="PANTHER" id="PTHR43304">
    <property type="entry name" value="PHYTOCHROME-LIKE PROTEIN CPH1"/>
    <property type="match status" value="1"/>
</dbReference>
<gene>
    <name evidence="12" type="ORF">AVDCRST_MAG38-1841</name>
</gene>
<feature type="domain" description="PAS" evidence="10">
    <location>
        <begin position="141"/>
        <end position="214"/>
    </location>
</feature>
<evidence type="ECO:0000256" key="6">
    <source>
        <dbReference type="ARBA" id="ARBA00022777"/>
    </source>
</evidence>
<dbReference type="FunFam" id="3.30.565.10:FF:000006">
    <property type="entry name" value="Sensor histidine kinase WalK"/>
    <property type="match status" value="1"/>
</dbReference>
<dbReference type="SUPFAM" id="SSF55785">
    <property type="entry name" value="PYP-like sensor domain (PAS domain)"/>
    <property type="match status" value="2"/>
</dbReference>
<dbReference type="EC" id="2.7.13.3" evidence="3"/>
<keyword evidence="8" id="KW-0175">Coiled coil</keyword>
<dbReference type="InterPro" id="IPR035965">
    <property type="entry name" value="PAS-like_dom_sf"/>
</dbReference>
<evidence type="ECO:0000259" key="10">
    <source>
        <dbReference type="PROSITE" id="PS50112"/>
    </source>
</evidence>
<organism evidence="12">
    <name type="scientific">uncultured Solirubrobacteraceae bacterium</name>
    <dbReference type="NCBI Taxonomy" id="1162706"/>
    <lineage>
        <taxon>Bacteria</taxon>
        <taxon>Bacillati</taxon>
        <taxon>Actinomycetota</taxon>
        <taxon>Thermoleophilia</taxon>
        <taxon>Solirubrobacterales</taxon>
        <taxon>Solirubrobacteraceae</taxon>
        <taxon>environmental samples</taxon>
    </lineage>
</organism>
<dbReference type="AlphaFoldDB" id="A0A6J4RWU1"/>
<evidence type="ECO:0000256" key="8">
    <source>
        <dbReference type="SAM" id="Coils"/>
    </source>
</evidence>
<dbReference type="Pfam" id="PF13426">
    <property type="entry name" value="PAS_9"/>
    <property type="match status" value="2"/>
</dbReference>
<dbReference type="InterPro" id="IPR036890">
    <property type="entry name" value="HATPase_C_sf"/>
</dbReference>
<proteinExistence type="predicted"/>
<evidence type="ECO:0000256" key="2">
    <source>
        <dbReference type="ARBA" id="ARBA00004236"/>
    </source>
</evidence>
<comment type="subcellular location">
    <subcellularLocation>
        <location evidence="2">Cell membrane</location>
    </subcellularLocation>
</comment>
<dbReference type="GO" id="GO:0005886">
    <property type="term" value="C:plasma membrane"/>
    <property type="evidence" value="ECO:0007669"/>
    <property type="project" value="UniProtKB-SubCell"/>
</dbReference>
<dbReference type="InterPro" id="IPR005467">
    <property type="entry name" value="His_kinase_dom"/>
</dbReference>
<dbReference type="NCBIfam" id="TIGR00229">
    <property type="entry name" value="sensory_box"/>
    <property type="match status" value="2"/>
</dbReference>
<evidence type="ECO:0000256" key="3">
    <source>
        <dbReference type="ARBA" id="ARBA00012438"/>
    </source>
</evidence>
<dbReference type="PANTHER" id="PTHR43304:SF1">
    <property type="entry name" value="PAC DOMAIN-CONTAINING PROTEIN"/>
    <property type="match status" value="1"/>
</dbReference>
<dbReference type="SMART" id="SM00086">
    <property type="entry name" value="PAC"/>
    <property type="match status" value="2"/>
</dbReference>
<dbReference type="EMBL" id="CADCVJ010000152">
    <property type="protein sequence ID" value="CAA9477799.1"/>
    <property type="molecule type" value="Genomic_DNA"/>
</dbReference>
<dbReference type="Pfam" id="PF00512">
    <property type="entry name" value="HisKA"/>
    <property type="match status" value="1"/>
</dbReference>
<dbReference type="InterPro" id="IPR000700">
    <property type="entry name" value="PAS-assoc_C"/>
</dbReference>
<dbReference type="SMART" id="SM00091">
    <property type="entry name" value="PAS"/>
    <property type="match status" value="2"/>
</dbReference>
<evidence type="ECO:0000259" key="11">
    <source>
        <dbReference type="PROSITE" id="PS50113"/>
    </source>
</evidence>
<dbReference type="Pfam" id="PF02518">
    <property type="entry name" value="HATPase_c"/>
    <property type="match status" value="1"/>
</dbReference>
<dbReference type="PRINTS" id="PR00344">
    <property type="entry name" value="BCTRLSENSOR"/>
</dbReference>
<feature type="domain" description="PAS" evidence="10">
    <location>
        <begin position="3"/>
        <end position="49"/>
    </location>
</feature>
<feature type="domain" description="Histidine kinase" evidence="9">
    <location>
        <begin position="286"/>
        <end position="497"/>
    </location>
</feature>
<dbReference type="Gene3D" id="3.30.565.10">
    <property type="entry name" value="Histidine kinase-like ATPase, C-terminal domain"/>
    <property type="match status" value="1"/>
</dbReference>
<evidence type="ECO:0000256" key="5">
    <source>
        <dbReference type="ARBA" id="ARBA00022679"/>
    </source>
</evidence>
<dbReference type="InterPro" id="IPR052162">
    <property type="entry name" value="Sensor_kinase/Photoreceptor"/>
</dbReference>
<sequence length="501" mass="55485">MSEERQLALLVGQAVDYAIFLMDREGFVETWNSGAQRMKGYTRDEIVGRHFSTFYTEADQARDHPAAELRIAAAEGRYEEEGWRVRKDGSRFWANIVITALHDEDGGLIGFGKVSRDLTVRRAAEEQTRARALALEAANRQLEEFRRLVSSVRDYAIFMLDPTGHVGSWNAGARHLKGYEPEEILGRHFSVFYTDEDRARRHPDGVLANAVREGRYEEEGWRVRKDGSRFWAGVTVTAVHDEDGRLTGFAKVTRDLTERKRDEEALRAAVEELRAANEELDRFASVAAHDMADPLRTISGFAEILRDAAAGEEQARTYAQHILDSSLRLTAMLQALLSFARAGAKSPGSVSVDLATAVEQVRTDLAVSIASRNVRVVVEVPEAARVLAGADDVRVILQNLVSNAIKFSDQDAPVVRIDAERREEDWRIAVHDNGPGIAPGDQGRIFGAFERARSGAAGHGLGLAICERLVERHGGRIGVDSAPGRGTTFWFILRAASAPDR</sequence>
<dbReference type="CDD" id="cd00130">
    <property type="entry name" value="PAS"/>
    <property type="match status" value="2"/>
</dbReference>
<keyword evidence="6 12" id="KW-0418">Kinase</keyword>
<dbReference type="SUPFAM" id="SSF47384">
    <property type="entry name" value="Homodimeric domain of signal transducing histidine kinase"/>
    <property type="match status" value="1"/>
</dbReference>
<keyword evidence="4" id="KW-0597">Phosphoprotein</keyword>
<feature type="domain" description="PAC" evidence="11">
    <location>
        <begin position="78"/>
        <end position="130"/>
    </location>
</feature>
<evidence type="ECO:0000256" key="7">
    <source>
        <dbReference type="ARBA" id="ARBA00023012"/>
    </source>
</evidence>
<evidence type="ECO:0000313" key="12">
    <source>
        <dbReference type="EMBL" id="CAA9477799.1"/>
    </source>
</evidence>
<feature type="domain" description="PAC" evidence="11">
    <location>
        <begin position="216"/>
        <end position="268"/>
    </location>
</feature>
<dbReference type="InterPro" id="IPR004358">
    <property type="entry name" value="Sig_transdc_His_kin-like_C"/>
</dbReference>
<reference evidence="12" key="1">
    <citation type="submission" date="2020-02" db="EMBL/GenBank/DDBJ databases">
        <authorList>
            <person name="Meier V. D."/>
        </authorList>
    </citation>
    <scope>NUCLEOTIDE SEQUENCE</scope>
    <source>
        <strain evidence="12">AVDCRST_MAG38</strain>
    </source>
</reference>
<dbReference type="PROSITE" id="PS50109">
    <property type="entry name" value="HIS_KIN"/>
    <property type="match status" value="1"/>
</dbReference>
<dbReference type="PROSITE" id="PS50113">
    <property type="entry name" value="PAC"/>
    <property type="match status" value="2"/>
</dbReference>